<dbReference type="AlphaFoldDB" id="A0A1H1E5E9"/>
<gene>
    <name evidence="2" type="ORF">FIV39_30625</name>
    <name evidence="1" type="ORF">SAMN04490186_2155</name>
</gene>
<reference evidence="1 3" key="1">
    <citation type="submission" date="2016-10" db="EMBL/GenBank/DDBJ databases">
        <authorList>
            <person name="Varghese N."/>
            <person name="Submissions S."/>
        </authorList>
    </citation>
    <scope>NUCLEOTIDE SEQUENCE [LARGE SCALE GENOMIC DNA]</scope>
    <source>
        <strain evidence="1 3">BS2976</strain>
    </source>
</reference>
<evidence type="ECO:0000313" key="1">
    <source>
        <dbReference type="EMBL" id="SDQ83883.1"/>
    </source>
</evidence>
<protein>
    <submittedName>
        <fullName evidence="2">Uncharacterized protein</fullName>
    </submittedName>
</protein>
<evidence type="ECO:0000313" key="4">
    <source>
        <dbReference type="Proteomes" id="UP000317267"/>
    </source>
</evidence>
<dbReference type="Proteomes" id="UP000198740">
    <property type="component" value="Unassembled WGS sequence"/>
</dbReference>
<keyword evidence="3" id="KW-1185">Reference proteome</keyword>
<name>A0A1H1E5E9_9PSED</name>
<dbReference type="OrthoDB" id="3788717at2"/>
<organism evidence="2 4">
    <name type="scientific">Pseudomonas grimontii</name>
    <dbReference type="NCBI Taxonomy" id="129847"/>
    <lineage>
        <taxon>Bacteria</taxon>
        <taxon>Pseudomonadati</taxon>
        <taxon>Pseudomonadota</taxon>
        <taxon>Gammaproteobacteria</taxon>
        <taxon>Pseudomonadales</taxon>
        <taxon>Pseudomonadaceae</taxon>
        <taxon>Pseudomonas</taxon>
    </lineage>
</organism>
<sequence length="113" mass="13050">MTFFRNLLANTLLWLEPYLPPRRLIVVKGDSLPAKMPIRSLVLARDGREDWCMGFRCPCGCGRTIELLVIEEANPRWSYTLNPAGQPSLHPSVWLNNGCRSHFWVKDGRIKWV</sequence>
<dbReference type="InterPro" id="IPR045384">
    <property type="entry name" value="DUF6527"/>
</dbReference>
<evidence type="ECO:0000313" key="3">
    <source>
        <dbReference type="Proteomes" id="UP000198740"/>
    </source>
</evidence>
<reference evidence="2 4" key="2">
    <citation type="submission" date="2019-06" db="EMBL/GenBank/DDBJ databases">
        <title>Pseudomonas bimorpha sp. nov. isolated from bovine raw milk and skim milk concentrate.</title>
        <authorList>
            <person name="Hofmann K."/>
            <person name="Huptas C."/>
            <person name="Doll E."/>
            <person name="Scherer S."/>
            <person name="Wenning M."/>
        </authorList>
    </citation>
    <scope>NUCLEOTIDE SEQUENCE [LARGE SCALE GENOMIC DNA]</scope>
    <source>
        <strain evidence="2 4">DSM 17515</strain>
    </source>
</reference>
<dbReference type="Pfam" id="PF20137">
    <property type="entry name" value="BubE"/>
    <property type="match status" value="1"/>
</dbReference>
<dbReference type="EMBL" id="FNKM01000002">
    <property type="protein sequence ID" value="SDQ83883.1"/>
    <property type="molecule type" value="Genomic_DNA"/>
</dbReference>
<accession>A0A1H1E5E9</accession>
<dbReference type="RefSeq" id="WP_090401495.1">
    <property type="nucleotide sequence ID" value="NZ_FNKM01000002.1"/>
</dbReference>
<comment type="caution">
    <text evidence="2">The sequence shown here is derived from an EMBL/GenBank/DDBJ whole genome shotgun (WGS) entry which is preliminary data.</text>
</comment>
<dbReference type="Proteomes" id="UP000317267">
    <property type="component" value="Unassembled WGS sequence"/>
</dbReference>
<evidence type="ECO:0000313" key="2">
    <source>
        <dbReference type="EMBL" id="TWR54776.1"/>
    </source>
</evidence>
<proteinExistence type="predicted"/>
<dbReference type="EMBL" id="VFES01000033">
    <property type="protein sequence ID" value="TWR54776.1"/>
    <property type="molecule type" value="Genomic_DNA"/>
</dbReference>